<reference evidence="2" key="2">
    <citation type="journal article" date="2024" name="Plant">
        <title>Genomic evolution and insights into agronomic trait innovations of Sesamum species.</title>
        <authorList>
            <person name="Miao H."/>
            <person name="Wang L."/>
            <person name="Qu L."/>
            <person name="Liu H."/>
            <person name="Sun Y."/>
            <person name="Le M."/>
            <person name="Wang Q."/>
            <person name="Wei S."/>
            <person name="Zheng Y."/>
            <person name="Lin W."/>
            <person name="Duan Y."/>
            <person name="Cao H."/>
            <person name="Xiong S."/>
            <person name="Wang X."/>
            <person name="Wei L."/>
            <person name="Li C."/>
            <person name="Ma Q."/>
            <person name="Ju M."/>
            <person name="Zhao R."/>
            <person name="Li G."/>
            <person name="Mu C."/>
            <person name="Tian Q."/>
            <person name="Mei H."/>
            <person name="Zhang T."/>
            <person name="Gao T."/>
            <person name="Zhang H."/>
        </authorList>
    </citation>
    <scope>NUCLEOTIDE SEQUENCE</scope>
    <source>
        <strain evidence="2">G02</strain>
    </source>
</reference>
<comment type="caution">
    <text evidence="2">The sequence shown here is derived from an EMBL/GenBank/DDBJ whole genome shotgun (WGS) entry which is preliminary data.</text>
</comment>
<feature type="domain" description="DUF8040" evidence="1">
    <location>
        <begin position="101"/>
        <end position="199"/>
    </location>
</feature>
<accession>A0AAW2JAT2</accession>
<dbReference type="EMBL" id="JACGWJ010000581">
    <property type="protein sequence ID" value="KAL0290883.1"/>
    <property type="molecule type" value="Genomic_DNA"/>
</dbReference>
<dbReference type="AlphaFoldDB" id="A0AAW2JAT2"/>
<organism evidence="2">
    <name type="scientific">Sesamum radiatum</name>
    <name type="common">Black benniseed</name>
    <dbReference type="NCBI Taxonomy" id="300843"/>
    <lineage>
        <taxon>Eukaryota</taxon>
        <taxon>Viridiplantae</taxon>
        <taxon>Streptophyta</taxon>
        <taxon>Embryophyta</taxon>
        <taxon>Tracheophyta</taxon>
        <taxon>Spermatophyta</taxon>
        <taxon>Magnoliopsida</taxon>
        <taxon>eudicotyledons</taxon>
        <taxon>Gunneridae</taxon>
        <taxon>Pentapetalae</taxon>
        <taxon>asterids</taxon>
        <taxon>lamiids</taxon>
        <taxon>Lamiales</taxon>
        <taxon>Pedaliaceae</taxon>
        <taxon>Sesamum</taxon>
    </lineage>
</organism>
<sequence>MKFKDLPDCMFTTALERLHSHSTRTIFLRLDDENKLHWLYSLGKTMASASEVAANNTNSLSGSPRTLGTPGSNEYDVPKEFYSFRDLICSELFREKVPRNTSALQGEGWVAELMATPHNGRFYDNIRMTKPYFYALVDALTFRGLLPHGQTSRVSSIEEVAVFMQTVGMHKRQRDNMEQFQHSLEIIHRRFHRVILALCAMAPELITRLNFTDIHQRVASNTDF</sequence>
<evidence type="ECO:0000259" key="1">
    <source>
        <dbReference type="Pfam" id="PF26138"/>
    </source>
</evidence>
<name>A0AAW2JAT2_SESRA</name>
<evidence type="ECO:0000313" key="2">
    <source>
        <dbReference type="EMBL" id="KAL0290883.1"/>
    </source>
</evidence>
<proteinExistence type="predicted"/>
<protein>
    <recommendedName>
        <fullName evidence="1">DUF8040 domain-containing protein</fullName>
    </recommendedName>
</protein>
<dbReference type="Pfam" id="PF26138">
    <property type="entry name" value="DUF8040"/>
    <property type="match status" value="1"/>
</dbReference>
<gene>
    <name evidence="2" type="ORF">Sradi_7039400</name>
</gene>
<reference evidence="2" key="1">
    <citation type="submission" date="2020-06" db="EMBL/GenBank/DDBJ databases">
        <authorList>
            <person name="Li T."/>
            <person name="Hu X."/>
            <person name="Zhang T."/>
            <person name="Song X."/>
            <person name="Zhang H."/>
            <person name="Dai N."/>
            <person name="Sheng W."/>
            <person name="Hou X."/>
            <person name="Wei L."/>
        </authorList>
    </citation>
    <scope>NUCLEOTIDE SEQUENCE</scope>
    <source>
        <strain evidence="2">G02</strain>
        <tissue evidence="2">Leaf</tissue>
    </source>
</reference>
<dbReference type="InterPro" id="IPR058353">
    <property type="entry name" value="DUF8040"/>
</dbReference>